<dbReference type="AlphaFoldDB" id="A0A840Q3E6"/>
<evidence type="ECO:0000259" key="1">
    <source>
        <dbReference type="Pfam" id="PF01966"/>
    </source>
</evidence>
<evidence type="ECO:0000313" key="2">
    <source>
        <dbReference type="EMBL" id="MBB5154440.1"/>
    </source>
</evidence>
<sequence>MAAAVLHDVGYAPHLVDTGFHPLDGARFLRAVGANERLCAIVAHHSGARVEAAIRGLSDELAELADERSPLRDALWYCDMTTGPDGQRLTFDERVAEIERRYEPGSVTRWFLAEGYDELEAAVQRTTRRLVAAGLAIADQPM</sequence>
<organism evidence="2 3">
    <name type="scientific">Saccharopolyspora phatthalungensis</name>
    <dbReference type="NCBI Taxonomy" id="664693"/>
    <lineage>
        <taxon>Bacteria</taxon>
        <taxon>Bacillati</taxon>
        <taxon>Actinomycetota</taxon>
        <taxon>Actinomycetes</taxon>
        <taxon>Pseudonocardiales</taxon>
        <taxon>Pseudonocardiaceae</taxon>
        <taxon>Saccharopolyspora</taxon>
    </lineage>
</organism>
<proteinExistence type="predicted"/>
<dbReference type="SUPFAM" id="SSF109604">
    <property type="entry name" value="HD-domain/PDEase-like"/>
    <property type="match status" value="1"/>
</dbReference>
<dbReference type="Proteomes" id="UP000584374">
    <property type="component" value="Unassembled WGS sequence"/>
</dbReference>
<comment type="caution">
    <text evidence="2">The sequence shown here is derived from an EMBL/GenBank/DDBJ whole genome shotgun (WGS) entry which is preliminary data.</text>
</comment>
<dbReference type="InterPro" id="IPR006674">
    <property type="entry name" value="HD_domain"/>
</dbReference>
<feature type="domain" description="HD" evidence="1">
    <location>
        <begin position="2"/>
        <end position="65"/>
    </location>
</feature>
<accession>A0A840Q3E6</accession>
<dbReference type="Pfam" id="PF01966">
    <property type="entry name" value="HD"/>
    <property type="match status" value="1"/>
</dbReference>
<keyword evidence="3" id="KW-1185">Reference proteome</keyword>
<gene>
    <name evidence="2" type="ORF">BJ970_001974</name>
</gene>
<reference evidence="2 3" key="1">
    <citation type="submission" date="2020-08" db="EMBL/GenBank/DDBJ databases">
        <title>Sequencing the genomes of 1000 actinobacteria strains.</title>
        <authorList>
            <person name="Klenk H.-P."/>
        </authorList>
    </citation>
    <scope>NUCLEOTIDE SEQUENCE [LARGE SCALE GENOMIC DNA]</scope>
    <source>
        <strain evidence="2 3">DSM 45584</strain>
    </source>
</reference>
<protein>
    <recommendedName>
        <fullName evidence="1">HD domain-containing protein</fullName>
    </recommendedName>
</protein>
<evidence type="ECO:0000313" key="3">
    <source>
        <dbReference type="Proteomes" id="UP000584374"/>
    </source>
</evidence>
<name>A0A840Q3E6_9PSEU</name>
<dbReference type="EMBL" id="JACHIW010000001">
    <property type="protein sequence ID" value="MBB5154440.1"/>
    <property type="molecule type" value="Genomic_DNA"/>
</dbReference>